<feature type="transmembrane region" description="Helical" evidence="1">
    <location>
        <begin position="20"/>
        <end position="39"/>
    </location>
</feature>
<feature type="transmembrane region" description="Helical" evidence="1">
    <location>
        <begin position="273"/>
        <end position="292"/>
    </location>
</feature>
<feature type="transmembrane region" description="Helical" evidence="1">
    <location>
        <begin position="160"/>
        <end position="178"/>
    </location>
</feature>
<dbReference type="SUPFAM" id="SSF103481">
    <property type="entry name" value="Multidrug resistance efflux transporter EmrE"/>
    <property type="match status" value="2"/>
</dbReference>
<organism evidence="3 4">
    <name type="scientific">Enterovirga aerilata</name>
    <dbReference type="NCBI Taxonomy" id="2730920"/>
    <lineage>
        <taxon>Bacteria</taxon>
        <taxon>Pseudomonadati</taxon>
        <taxon>Pseudomonadota</taxon>
        <taxon>Alphaproteobacteria</taxon>
        <taxon>Hyphomicrobiales</taxon>
        <taxon>Methylobacteriaceae</taxon>
        <taxon>Enterovirga</taxon>
    </lineage>
</organism>
<feature type="domain" description="EamA" evidence="2">
    <location>
        <begin position="160"/>
        <end position="285"/>
    </location>
</feature>
<dbReference type="Pfam" id="PF00892">
    <property type="entry name" value="EamA"/>
    <property type="match status" value="2"/>
</dbReference>
<dbReference type="AlphaFoldDB" id="A0A849I8F8"/>
<dbReference type="GO" id="GO:0016020">
    <property type="term" value="C:membrane"/>
    <property type="evidence" value="ECO:0007669"/>
    <property type="project" value="InterPro"/>
</dbReference>
<comment type="caution">
    <text evidence="3">The sequence shown here is derived from an EMBL/GenBank/DDBJ whole genome shotgun (WGS) entry which is preliminary data.</text>
</comment>
<dbReference type="PROSITE" id="PS51257">
    <property type="entry name" value="PROKAR_LIPOPROTEIN"/>
    <property type="match status" value="1"/>
</dbReference>
<feature type="domain" description="EamA" evidence="2">
    <location>
        <begin position="18"/>
        <end position="150"/>
    </location>
</feature>
<keyword evidence="4" id="KW-1185">Reference proteome</keyword>
<gene>
    <name evidence="3" type="ORF">HJG44_14580</name>
</gene>
<evidence type="ECO:0000313" key="4">
    <source>
        <dbReference type="Proteomes" id="UP000564885"/>
    </source>
</evidence>
<feature type="transmembrane region" description="Helical" evidence="1">
    <location>
        <begin position="216"/>
        <end position="238"/>
    </location>
</feature>
<feature type="transmembrane region" description="Helical" evidence="1">
    <location>
        <begin position="190"/>
        <end position="210"/>
    </location>
</feature>
<dbReference type="PANTHER" id="PTHR22911">
    <property type="entry name" value="ACYL-MALONYL CONDENSING ENZYME-RELATED"/>
    <property type="match status" value="1"/>
</dbReference>
<dbReference type="RefSeq" id="WP_171219113.1">
    <property type="nucleotide sequence ID" value="NZ_JABEPP010000004.1"/>
</dbReference>
<protein>
    <submittedName>
        <fullName evidence="3">DMT family transporter</fullName>
    </submittedName>
</protein>
<keyword evidence="1" id="KW-0812">Transmembrane</keyword>
<keyword evidence="1" id="KW-1133">Transmembrane helix</keyword>
<feature type="transmembrane region" description="Helical" evidence="1">
    <location>
        <begin position="86"/>
        <end position="103"/>
    </location>
</feature>
<evidence type="ECO:0000313" key="3">
    <source>
        <dbReference type="EMBL" id="NNM73611.1"/>
    </source>
</evidence>
<feature type="transmembrane region" description="Helical" evidence="1">
    <location>
        <begin position="51"/>
        <end position="74"/>
    </location>
</feature>
<name>A0A849I8F8_9HYPH</name>
<sequence>MRESGTPRQRLPEGSRLSGILLMCGGVACFALCDASAKWLNATLDPMMTAWARYAFNVAIVSIFLNPITVPGLARSNRLGLQILRSAILVGCTVLNFLALQHLQLTQSMAIQFAMPLLVALLAGPFLGEWAGPRRMAAIGIGFLGVLVVTRPLSGALHPAAFLTVGSTILYAFYAIVTRTLAAHDRTATTVFYSGLVGVVIMTPVLPFVWSNPPGPLHWGLMVGVGIFAAAGHGLLVMAHARAPAPVLSPFIYTQLLWMALLGYVVFGDVPDGWTLLGAAIVIGSGLYLLWWERRSRRVAARP</sequence>
<evidence type="ECO:0000256" key="1">
    <source>
        <dbReference type="SAM" id="Phobius"/>
    </source>
</evidence>
<dbReference type="InterPro" id="IPR000620">
    <property type="entry name" value="EamA_dom"/>
</dbReference>
<keyword evidence="1" id="KW-0472">Membrane</keyword>
<dbReference type="Proteomes" id="UP000564885">
    <property type="component" value="Unassembled WGS sequence"/>
</dbReference>
<dbReference type="PANTHER" id="PTHR22911:SF103">
    <property type="entry name" value="BLR2811 PROTEIN"/>
    <property type="match status" value="1"/>
</dbReference>
<evidence type="ECO:0000259" key="2">
    <source>
        <dbReference type="Pfam" id="PF00892"/>
    </source>
</evidence>
<dbReference type="InterPro" id="IPR037185">
    <property type="entry name" value="EmrE-like"/>
</dbReference>
<proteinExistence type="predicted"/>
<reference evidence="3 4" key="1">
    <citation type="submission" date="2020-04" db="EMBL/GenBank/DDBJ databases">
        <title>Enterovirga sp. isolate from soil.</title>
        <authorList>
            <person name="Chea S."/>
            <person name="Kim D.-U."/>
        </authorList>
    </citation>
    <scope>NUCLEOTIDE SEQUENCE [LARGE SCALE GENOMIC DNA]</scope>
    <source>
        <strain evidence="3 4">DB1703</strain>
    </source>
</reference>
<feature type="transmembrane region" description="Helical" evidence="1">
    <location>
        <begin position="135"/>
        <end position="154"/>
    </location>
</feature>
<feature type="transmembrane region" description="Helical" evidence="1">
    <location>
        <begin position="250"/>
        <end position="267"/>
    </location>
</feature>
<feature type="transmembrane region" description="Helical" evidence="1">
    <location>
        <begin position="109"/>
        <end position="128"/>
    </location>
</feature>
<dbReference type="EMBL" id="JABEPP010000004">
    <property type="protein sequence ID" value="NNM73611.1"/>
    <property type="molecule type" value="Genomic_DNA"/>
</dbReference>
<accession>A0A849I8F8</accession>